<gene>
    <name evidence="1" type="ORF">ATEIFO6365_0001092700</name>
</gene>
<evidence type="ECO:0000313" key="1">
    <source>
        <dbReference type="EMBL" id="GFF12703.1"/>
    </source>
</evidence>
<sequence>MSRQSLKNRVSSLCADFSKGSPLPTLLSHFTKDPPPTAIEHGLRDIAPFLGREFTGTDGLTSYFTKVADLLTIESMDFDPEDSWVVDISATRGVVHLRGRARFVWKSTQQGWDETFAYRIEGVPSGSAAGSGPDAWKVSRYEVWADSGAAYLASKGLLHAHSAEGDAGMWPTNPLEGF</sequence>
<proteinExistence type="predicted"/>
<dbReference type="OrthoDB" id="3352776at2759"/>
<accession>A0A5M3YNS2</accession>
<name>A0A5M3YNS2_ASPTE</name>
<comment type="caution">
    <text evidence="1">The sequence shown here is derived from an EMBL/GenBank/DDBJ whole genome shotgun (WGS) entry which is preliminary data.</text>
</comment>
<dbReference type="Proteomes" id="UP000452235">
    <property type="component" value="Unassembled WGS sequence"/>
</dbReference>
<dbReference type="EMBL" id="BLJY01000001">
    <property type="protein sequence ID" value="GFF12703.1"/>
    <property type="molecule type" value="Genomic_DNA"/>
</dbReference>
<protein>
    <submittedName>
        <fullName evidence="1">Uncharacterized protein</fullName>
    </submittedName>
</protein>
<organism evidence="1 2">
    <name type="scientific">Aspergillus terreus</name>
    <dbReference type="NCBI Taxonomy" id="33178"/>
    <lineage>
        <taxon>Eukaryota</taxon>
        <taxon>Fungi</taxon>
        <taxon>Dikarya</taxon>
        <taxon>Ascomycota</taxon>
        <taxon>Pezizomycotina</taxon>
        <taxon>Eurotiomycetes</taxon>
        <taxon>Eurotiomycetidae</taxon>
        <taxon>Eurotiales</taxon>
        <taxon>Aspergillaceae</taxon>
        <taxon>Aspergillus</taxon>
        <taxon>Aspergillus subgen. Circumdati</taxon>
    </lineage>
</organism>
<keyword evidence="2" id="KW-1185">Reference proteome</keyword>
<evidence type="ECO:0000313" key="2">
    <source>
        <dbReference type="Proteomes" id="UP000452235"/>
    </source>
</evidence>
<dbReference type="AlphaFoldDB" id="A0A5M3YNS2"/>
<reference evidence="1 2" key="1">
    <citation type="submission" date="2020-01" db="EMBL/GenBank/DDBJ databases">
        <title>Aspergillus terreus IFO 6365 whole genome shotgun sequence.</title>
        <authorList>
            <person name="Kanamasa S."/>
            <person name="Takahashi H."/>
        </authorList>
    </citation>
    <scope>NUCLEOTIDE SEQUENCE [LARGE SCALE GENOMIC DNA]</scope>
    <source>
        <strain evidence="1 2">IFO 6365</strain>
    </source>
</reference>